<keyword evidence="3 9" id="KW-0812">Transmembrane</keyword>
<dbReference type="OrthoDB" id="196264at2759"/>
<evidence type="ECO:0000256" key="3">
    <source>
        <dbReference type="ARBA" id="ARBA00022692"/>
    </source>
</evidence>
<dbReference type="GO" id="GO:0000329">
    <property type="term" value="C:fungal-type vacuole membrane"/>
    <property type="evidence" value="ECO:0007669"/>
    <property type="project" value="TreeGrafter"/>
</dbReference>
<reference evidence="14" key="1">
    <citation type="submission" date="2017-02" db="EMBL/GenBank/DDBJ databases">
        <authorList>
            <person name="Tafer H."/>
            <person name="Lopandic K."/>
        </authorList>
    </citation>
    <scope>NUCLEOTIDE SEQUENCE [LARGE SCALE GENOMIC DNA]</scope>
    <source>
        <strain evidence="14">CBS 366.77</strain>
    </source>
</reference>
<dbReference type="InterPro" id="IPR018422">
    <property type="entry name" value="Cation/H_exchanger_CPA1"/>
</dbReference>
<keyword evidence="14" id="KW-1185">Reference proteome</keyword>
<feature type="transmembrane region" description="Helical" evidence="11">
    <location>
        <begin position="72"/>
        <end position="89"/>
    </location>
</feature>
<comment type="subcellular location">
    <subcellularLocation>
        <location evidence="1">Membrane</location>
        <topology evidence="1">Multi-pass membrane protein</topology>
    </subcellularLocation>
</comment>
<organism evidence="13 14">
    <name type="scientific">Aspergillus sclerotialis</name>
    <dbReference type="NCBI Taxonomy" id="2070753"/>
    <lineage>
        <taxon>Eukaryota</taxon>
        <taxon>Fungi</taxon>
        <taxon>Dikarya</taxon>
        <taxon>Ascomycota</taxon>
        <taxon>Pezizomycotina</taxon>
        <taxon>Eurotiomycetes</taxon>
        <taxon>Eurotiomycetidae</taxon>
        <taxon>Eurotiales</taxon>
        <taxon>Aspergillaceae</taxon>
        <taxon>Aspergillus</taxon>
        <taxon>Aspergillus subgen. Polypaecilum</taxon>
    </lineage>
</organism>
<dbReference type="Pfam" id="PF00999">
    <property type="entry name" value="Na_H_Exchanger"/>
    <property type="match status" value="1"/>
</dbReference>
<feature type="transmembrane region" description="Helical" evidence="11">
    <location>
        <begin position="38"/>
        <end position="60"/>
    </location>
</feature>
<evidence type="ECO:0000256" key="6">
    <source>
        <dbReference type="ARBA" id="ARBA00023065"/>
    </source>
</evidence>
<evidence type="ECO:0000256" key="10">
    <source>
        <dbReference type="SAM" id="MobiDB-lite"/>
    </source>
</evidence>
<evidence type="ECO:0000313" key="14">
    <source>
        <dbReference type="Proteomes" id="UP000266188"/>
    </source>
</evidence>
<name>A0A3A2ZIQ2_9EURO</name>
<dbReference type="NCBIfam" id="TIGR00840">
    <property type="entry name" value="b_cpa1"/>
    <property type="match status" value="1"/>
</dbReference>
<feature type="transmembrane region" description="Helical" evidence="11">
    <location>
        <begin position="433"/>
        <end position="455"/>
    </location>
</feature>
<feature type="region of interest" description="Disordered" evidence="10">
    <location>
        <begin position="506"/>
        <end position="675"/>
    </location>
</feature>
<dbReference type="Proteomes" id="UP000266188">
    <property type="component" value="Unassembled WGS sequence"/>
</dbReference>
<accession>A0A3A2ZIQ2</accession>
<dbReference type="EMBL" id="MVGC01000182">
    <property type="protein sequence ID" value="RJE22173.1"/>
    <property type="molecule type" value="Genomic_DNA"/>
</dbReference>
<feature type="transmembrane region" description="Helical" evidence="11">
    <location>
        <begin position="132"/>
        <end position="154"/>
    </location>
</feature>
<comment type="similarity">
    <text evidence="9">Belongs to the monovalent cation:proton antiporter 1 (CPA1) transporter (TC 2.A.36) family.</text>
</comment>
<evidence type="ECO:0000256" key="5">
    <source>
        <dbReference type="ARBA" id="ARBA00023053"/>
    </source>
</evidence>
<feature type="compositionally biased region" description="Polar residues" evidence="10">
    <location>
        <begin position="636"/>
        <end position="650"/>
    </location>
</feature>
<evidence type="ECO:0000256" key="2">
    <source>
        <dbReference type="ARBA" id="ARBA00022448"/>
    </source>
</evidence>
<keyword evidence="5" id="KW-0915">Sodium</keyword>
<dbReference type="InterPro" id="IPR004709">
    <property type="entry name" value="NaH_exchanger"/>
</dbReference>
<keyword evidence="4 11" id="KW-1133">Transmembrane helix</keyword>
<keyword evidence="7 11" id="KW-0472">Membrane</keyword>
<dbReference type="STRING" id="2070753.A0A3A2ZIQ2"/>
<feature type="transmembrane region" description="Helical" evidence="11">
    <location>
        <begin position="404"/>
        <end position="427"/>
    </location>
</feature>
<dbReference type="GO" id="GO:0005769">
    <property type="term" value="C:early endosome"/>
    <property type="evidence" value="ECO:0007669"/>
    <property type="project" value="TreeGrafter"/>
</dbReference>
<keyword evidence="8 9" id="KW-0739">Sodium transport</keyword>
<feature type="domain" description="Cation/H+ exchanger transmembrane" evidence="12">
    <location>
        <begin position="54"/>
        <end position="459"/>
    </location>
</feature>
<evidence type="ECO:0000256" key="1">
    <source>
        <dbReference type="ARBA" id="ARBA00004141"/>
    </source>
</evidence>
<dbReference type="PANTHER" id="PTHR10110:SF187">
    <property type="entry name" value="SODIUM_HYDROGEN EXCHANGER"/>
    <property type="match status" value="1"/>
</dbReference>
<dbReference type="GO" id="GO:0007035">
    <property type="term" value="P:vacuolar acidification"/>
    <property type="evidence" value="ECO:0007669"/>
    <property type="project" value="TreeGrafter"/>
</dbReference>
<keyword evidence="9" id="KW-0050">Antiport</keyword>
<dbReference type="GO" id="GO:0015385">
    <property type="term" value="F:sodium:proton antiporter activity"/>
    <property type="evidence" value="ECO:0007669"/>
    <property type="project" value="InterPro"/>
</dbReference>
<feature type="transmembrane region" description="Helical" evidence="11">
    <location>
        <begin position="101"/>
        <end position="120"/>
    </location>
</feature>
<gene>
    <name evidence="13" type="ORF">PHISCL_05493</name>
</gene>
<sequence length="704" mass="77490">MASQVLGDTLHVLLRRATDSDSDPDDGDAPEATTKEFFSSWALFILIMLLMCALFTSYILQQKKIQAVHETVLSIFAGMFVGLIIRLSPESPIQDSVTFDYQFFFNLLLPPIILASGYELHQANFFRNIGTILTFAFAGTFISAIALGLVLFVWTRIPLDGLNISFVEALSVGATLSATDPVTILAIFNLYKVEPKLYTVIFGESILNDAIAIVLFETAQKYADSEAGSLTFLNLFEAIGLFLLVFFGSMLVGVVVGIVTALGLKYTHVRRQPKIESCLIVLIAYASYFFSNGVYLSGIVSLLFCGITLKHYAYYNMSRRTQLTTKYLFQVMAQLSENFIFIYLGLDLLVETNLQFKPLFILVAVFGICIARYLAVFPLSKAINWFIRYRSRRRGMEVADELPFAYQAMLFWAGLRGAVGVALAAGLKGVNAPALRATVLVVVVLTVIIFGGTTARMLEILGIRTGVVEELDSDDEFDIEVTSGGTYYKRSNAGIGYTPRHLDSAIPLDGVSRRGPERHDSYSSGNNRRPSPPPRSGSRRSRPHTRLYSAAYSPKDTQTRRDRSSTATLLNGGAGIHSDSDVASEDEFGLKSNGKGRATAQPAPDEFELDDDAFSDDDLPPSASSRLRRSQSQPQYTGSPQGHPSASVSPSRREHHLSAREALRDLFSGGPSGDHAAWFRQLDEDYIKPRLLLDQSNHKGPGAV</sequence>
<feature type="transmembrane region" description="Helical" evidence="11">
    <location>
        <begin position="358"/>
        <end position="383"/>
    </location>
</feature>
<dbReference type="Gene3D" id="6.10.140.1330">
    <property type="match status" value="1"/>
</dbReference>
<evidence type="ECO:0000313" key="13">
    <source>
        <dbReference type="EMBL" id="RJE22173.1"/>
    </source>
</evidence>
<evidence type="ECO:0000256" key="8">
    <source>
        <dbReference type="ARBA" id="ARBA00023201"/>
    </source>
</evidence>
<evidence type="ECO:0000256" key="11">
    <source>
        <dbReference type="SAM" id="Phobius"/>
    </source>
</evidence>
<feature type="transmembrane region" description="Helical" evidence="11">
    <location>
        <begin position="166"/>
        <end position="190"/>
    </location>
</feature>
<feature type="transmembrane region" description="Helical" evidence="11">
    <location>
        <begin position="236"/>
        <end position="262"/>
    </location>
</feature>
<dbReference type="PANTHER" id="PTHR10110">
    <property type="entry name" value="SODIUM/HYDROGEN EXCHANGER"/>
    <property type="match status" value="1"/>
</dbReference>
<dbReference type="GO" id="GO:0005770">
    <property type="term" value="C:late endosome"/>
    <property type="evidence" value="ECO:0007669"/>
    <property type="project" value="TreeGrafter"/>
</dbReference>
<protein>
    <recommendedName>
        <fullName evidence="9">Sodium/hydrogen exchanger</fullName>
    </recommendedName>
</protein>
<feature type="transmembrane region" description="Helical" evidence="11">
    <location>
        <begin position="327"/>
        <end position="346"/>
    </location>
</feature>
<dbReference type="GO" id="GO:0015386">
    <property type="term" value="F:potassium:proton antiporter activity"/>
    <property type="evidence" value="ECO:0007669"/>
    <property type="project" value="TreeGrafter"/>
</dbReference>
<comment type="caution">
    <text evidence="13">The sequence shown here is derived from an EMBL/GenBank/DDBJ whole genome shotgun (WGS) entry which is preliminary data.</text>
</comment>
<evidence type="ECO:0000259" key="12">
    <source>
        <dbReference type="Pfam" id="PF00999"/>
    </source>
</evidence>
<evidence type="ECO:0000256" key="7">
    <source>
        <dbReference type="ARBA" id="ARBA00023136"/>
    </source>
</evidence>
<keyword evidence="6 9" id="KW-0406">Ion transport</keyword>
<dbReference type="PRINTS" id="PR01084">
    <property type="entry name" value="NAHEXCHNGR"/>
</dbReference>
<feature type="compositionally biased region" description="Basic and acidic residues" evidence="10">
    <location>
        <begin position="511"/>
        <end position="521"/>
    </location>
</feature>
<proteinExistence type="inferred from homology"/>
<evidence type="ECO:0000256" key="4">
    <source>
        <dbReference type="ARBA" id="ARBA00022989"/>
    </source>
</evidence>
<feature type="compositionally biased region" description="Low complexity" evidence="10">
    <location>
        <begin position="620"/>
        <end position="635"/>
    </location>
</feature>
<dbReference type="InterPro" id="IPR006153">
    <property type="entry name" value="Cation/H_exchanger_TM"/>
</dbReference>
<feature type="compositionally biased region" description="Acidic residues" evidence="10">
    <location>
        <begin position="605"/>
        <end position="619"/>
    </location>
</feature>
<dbReference type="AlphaFoldDB" id="A0A3A2ZIQ2"/>
<evidence type="ECO:0000256" key="9">
    <source>
        <dbReference type="RuleBase" id="RU003722"/>
    </source>
</evidence>
<keyword evidence="2 9" id="KW-0813">Transport</keyword>